<dbReference type="InterPro" id="IPR029058">
    <property type="entry name" value="AB_hydrolase_fold"/>
</dbReference>
<dbReference type="EMBL" id="JAVREU010000001">
    <property type="protein sequence ID" value="MDT0386051.1"/>
    <property type="molecule type" value="Genomic_DNA"/>
</dbReference>
<gene>
    <name evidence="2" type="ORF">RM641_01275</name>
</gene>
<accession>A0ABU2P1N4</accession>
<sequence>MRPFGHHGLGALQEADEAGDLDRAGLASLRRLDRRLGQSVAVVGPEAVRGQVAAISGFGGYWDRQAELTLPVLAATGARDVMIHAYATYAMSQRLPDAKVVLYSDAGHGFLFQHAEDFAVEVNTFLDH</sequence>
<proteinExistence type="predicted"/>
<feature type="domain" description="Dienelactone hydrolase" evidence="1">
    <location>
        <begin position="64"/>
        <end position="116"/>
    </location>
</feature>
<organism evidence="2 3">
    <name type="scientific">Streptomyces dubilierae</name>
    <dbReference type="NCBI Taxonomy" id="3075533"/>
    <lineage>
        <taxon>Bacteria</taxon>
        <taxon>Bacillati</taxon>
        <taxon>Actinomycetota</taxon>
        <taxon>Actinomycetes</taxon>
        <taxon>Kitasatosporales</taxon>
        <taxon>Streptomycetaceae</taxon>
        <taxon>Streptomyces</taxon>
    </lineage>
</organism>
<comment type="caution">
    <text evidence="2">The sequence shown here is derived from an EMBL/GenBank/DDBJ whole genome shotgun (WGS) entry which is preliminary data.</text>
</comment>
<dbReference type="SUPFAM" id="SSF53474">
    <property type="entry name" value="alpha/beta-Hydrolases"/>
    <property type="match status" value="1"/>
</dbReference>
<dbReference type="Gene3D" id="3.40.50.1820">
    <property type="entry name" value="alpha/beta hydrolase"/>
    <property type="match status" value="1"/>
</dbReference>
<dbReference type="GO" id="GO:0016787">
    <property type="term" value="F:hydrolase activity"/>
    <property type="evidence" value="ECO:0007669"/>
    <property type="project" value="UniProtKB-KW"/>
</dbReference>
<evidence type="ECO:0000259" key="1">
    <source>
        <dbReference type="Pfam" id="PF01738"/>
    </source>
</evidence>
<name>A0ABU2P1N4_9ACTN</name>
<evidence type="ECO:0000313" key="2">
    <source>
        <dbReference type="EMBL" id="MDT0386051.1"/>
    </source>
</evidence>
<dbReference type="RefSeq" id="WP_311678242.1">
    <property type="nucleotide sequence ID" value="NZ_JAVREU010000001.1"/>
</dbReference>
<protein>
    <submittedName>
        <fullName evidence="2">Dienelactone hydrolase family protein</fullName>
    </submittedName>
</protein>
<reference evidence="3" key="1">
    <citation type="submission" date="2023-07" db="EMBL/GenBank/DDBJ databases">
        <title>30 novel species of actinomycetes from the DSMZ collection.</title>
        <authorList>
            <person name="Nouioui I."/>
        </authorList>
    </citation>
    <scope>NUCLEOTIDE SEQUENCE [LARGE SCALE GENOMIC DNA]</scope>
    <source>
        <strain evidence="3">DSM 41921</strain>
    </source>
</reference>
<dbReference type="InterPro" id="IPR002925">
    <property type="entry name" value="Dienelactn_hydro"/>
</dbReference>
<dbReference type="Pfam" id="PF01738">
    <property type="entry name" value="DLH"/>
    <property type="match status" value="1"/>
</dbReference>
<dbReference type="Proteomes" id="UP001183586">
    <property type="component" value="Unassembled WGS sequence"/>
</dbReference>
<keyword evidence="3" id="KW-1185">Reference proteome</keyword>
<keyword evidence="2" id="KW-0378">Hydrolase</keyword>
<evidence type="ECO:0000313" key="3">
    <source>
        <dbReference type="Proteomes" id="UP001183586"/>
    </source>
</evidence>